<reference evidence="1 2" key="1">
    <citation type="submission" date="2015-05" db="EMBL/GenBank/DDBJ databases">
        <title>Complete genome of Marinobacter psychrophilus strain 20041T isolated from sea-ice of the Canadian Basin.</title>
        <authorList>
            <person name="Song L."/>
            <person name="Ren L."/>
            <person name="Yu Y."/>
            <person name="Wang X."/>
        </authorList>
    </citation>
    <scope>NUCLEOTIDE SEQUENCE [LARGE SCALE GENOMIC DNA]</scope>
    <source>
        <strain evidence="1 2">20041</strain>
    </source>
</reference>
<proteinExistence type="predicted"/>
<dbReference type="STRING" id="330734.ABA45_02315"/>
<evidence type="ECO:0000313" key="1">
    <source>
        <dbReference type="EMBL" id="AKO51394.1"/>
    </source>
</evidence>
<dbReference type="KEGG" id="mpq:ABA45_02315"/>
<evidence type="ECO:0000313" key="2">
    <source>
        <dbReference type="Proteomes" id="UP000036406"/>
    </source>
</evidence>
<dbReference type="Proteomes" id="UP000036406">
    <property type="component" value="Chromosome"/>
</dbReference>
<sequence length="472" mass="54826">MNIKSPFVLKQIIEHRQLFTQLVAYIEEHDGDVEIPSRLYRFIVRQAIQTEATQGNDRERDRIRYTLSEDNLLRERLIIRKDPARGTLVLAPFVVDMLRHFDIGRMRGLSQAELEDLRDGLNQSLAAFQELPIDLKNDDFTDELRLLRRRIQDTLGKMQESIAALEAQGDHLADQVEQQDVGSLEGAAETRRALENINRIYQRYILPALEFLDPKTRFKKGVPAITAIRRIAKLAGESDQPALNEEMQLSANAIQSYVKDIDSLRLSLERYVRQDRQQRQQYDAVERAFNAIRLATEERHDDSFRNLYIPVRHAAIQSPGTFAGIKRMRFVRLEWHDIDHRADIEEFTDRRIEELRSQLDKAGSVKVDPARARRSEAELQEQLRQHEVQALLERWTIPDDCQDLHASLHDYLGSHLEGYTLNDLLEALDWVMALPDFKFHARFQHLEIAHGELALSYHPLIPREAPATEITV</sequence>
<dbReference type="PATRIC" id="fig|330734.3.peg.517"/>
<name>A0A0H4HXG6_9GAMM</name>
<organism evidence="1 2">
    <name type="scientific">Marinobacter psychrophilus</name>
    <dbReference type="NCBI Taxonomy" id="330734"/>
    <lineage>
        <taxon>Bacteria</taxon>
        <taxon>Pseudomonadati</taxon>
        <taxon>Pseudomonadota</taxon>
        <taxon>Gammaproteobacteria</taxon>
        <taxon>Pseudomonadales</taxon>
        <taxon>Marinobacteraceae</taxon>
        <taxon>Marinobacter</taxon>
    </lineage>
</organism>
<dbReference type="AlphaFoldDB" id="A0A0H4HXG6"/>
<dbReference type="RefSeq" id="WP_048384154.1">
    <property type="nucleotide sequence ID" value="NZ_CP011494.1"/>
</dbReference>
<dbReference type="EMBL" id="CP011494">
    <property type="protein sequence ID" value="AKO51394.1"/>
    <property type="molecule type" value="Genomic_DNA"/>
</dbReference>
<keyword evidence="2" id="KW-1185">Reference proteome</keyword>
<protein>
    <submittedName>
        <fullName evidence="1">Uncharacterized protein</fullName>
    </submittedName>
</protein>
<gene>
    <name evidence="1" type="ORF">ABA45_02315</name>
</gene>
<accession>A0A0H4HXG6</accession>